<accession>A0ABV8XXI8</accession>
<dbReference type="InterPro" id="IPR036390">
    <property type="entry name" value="WH_DNA-bd_sf"/>
</dbReference>
<dbReference type="InterPro" id="IPR039422">
    <property type="entry name" value="MarR/SlyA-like"/>
</dbReference>
<dbReference type="InterPro" id="IPR036388">
    <property type="entry name" value="WH-like_DNA-bd_sf"/>
</dbReference>
<dbReference type="Gene3D" id="1.10.10.10">
    <property type="entry name" value="Winged helix-like DNA-binding domain superfamily/Winged helix DNA-binding domain"/>
    <property type="match status" value="1"/>
</dbReference>
<proteinExistence type="predicted"/>
<dbReference type="Pfam" id="PF12802">
    <property type="entry name" value="MarR_2"/>
    <property type="match status" value="1"/>
</dbReference>
<evidence type="ECO:0000313" key="3">
    <source>
        <dbReference type="Proteomes" id="UP001595965"/>
    </source>
</evidence>
<organism evidence="2 3">
    <name type="scientific">Citricoccus alkalitolerans</name>
    <dbReference type="NCBI Taxonomy" id="246603"/>
    <lineage>
        <taxon>Bacteria</taxon>
        <taxon>Bacillati</taxon>
        <taxon>Actinomycetota</taxon>
        <taxon>Actinomycetes</taxon>
        <taxon>Micrococcales</taxon>
        <taxon>Micrococcaceae</taxon>
        <taxon>Citricoccus</taxon>
    </lineage>
</organism>
<feature type="domain" description="HTH marR-type" evidence="1">
    <location>
        <begin position="14"/>
        <end position="150"/>
    </location>
</feature>
<dbReference type="EMBL" id="JBHSEN010000001">
    <property type="protein sequence ID" value="MFC4429120.1"/>
    <property type="molecule type" value="Genomic_DNA"/>
</dbReference>
<sequence length="166" mass="18105">MASANAGESRDEHAVELWGRIINGFEATNRRIHGAINERFSLSEAEVQVLLTLHRQPDLRAPMATLARAASFSTGGFTKLADKLTQRGLVSRAACPDDRRVTLLEFTPDGRTLADEVTRLDARLNREAFLDVLGLDTAEDVAEAMAELFRANNPSDDSGTAATLPR</sequence>
<dbReference type="SMART" id="SM00347">
    <property type="entry name" value="HTH_MARR"/>
    <property type="match status" value="1"/>
</dbReference>
<reference evidence="3" key="1">
    <citation type="journal article" date="2019" name="Int. J. Syst. Evol. Microbiol.">
        <title>The Global Catalogue of Microorganisms (GCM) 10K type strain sequencing project: providing services to taxonomists for standard genome sequencing and annotation.</title>
        <authorList>
            <consortium name="The Broad Institute Genomics Platform"/>
            <consortium name="The Broad Institute Genome Sequencing Center for Infectious Disease"/>
            <person name="Wu L."/>
            <person name="Ma J."/>
        </authorList>
    </citation>
    <scope>NUCLEOTIDE SEQUENCE [LARGE SCALE GENOMIC DNA]</scope>
    <source>
        <strain evidence="3">CGMCC 1.12125</strain>
    </source>
</reference>
<evidence type="ECO:0000259" key="1">
    <source>
        <dbReference type="PROSITE" id="PS50995"/>
    </source>
</evidence>
<keyword evidence="3" id="KW-1185">Reference proteome</keyword>
<gene>
    <name evidence="2" type="ORF">ACFO0K_05435</name>
</gene>
<dbReference type="InterPro" id="IPR000835">
    <property type="entry name" value="HTH_MarR-typ"/>
</dbReference>
<dbReference type="PROSITE" id="PS50995">
    <property type="entry name" value="HTH_MARR_2"/>
    <property type="match status" value="1"/>
</dbReference>
<protein>
    <submittedName>
        <fullName evidence="2">MarR family winged helix-turn-helix transcriptional regulator</fullName>
    </submittedName>
</protein>
<dbReference type="Proteomes" id="UP001595965">
    <property type="component" value="Unassembled WGS sequence"/>
</dbReference>
<evidence type="ECO:0000313" key="2">
    <source>
        <dbReference type="EMBL" id="MFC4429120.1"/>
    </source>
</evidence>
<dbReference type="PRINTS" id="PR00598">
    <property type="entry name" value="HTHMARR"/>
</dbReference>
<dbReference type="RefSeq" id="WP_344228926.1">
    <property type="nucleotide sequence ID" value="NZ_BAAALH010000002.1"/>
</dbReference>
<dbReference type="PANTHER" id="PTHR33164:SF99">
    <property type="entry name" value="MARR FAMILY REGULATORY PROTEIN"/>
    <property type="match status" value="1"/>
</dbReference>
<dbReference type="PANTHER" id="PTHR33164">
    <property type="entry name" value="TRANSCRIPTIONAL REGULATOR, MARR FAMILY"/>
    <property type="match status" value="1"/>
</dbReference>
<comment type="caution">
    <text evidence="2">The sequence shown here is derived from an EMBL/GenBank/DDBJ whole genome shotgun (WGS) entry which is preliminary data.</text>
</comment>
<name>A0ABV8XXI8_9MICC</name>
<dbReference type="SUPFAM" id="SSF46785">
    <property type="entry name" value="Winged helix' DNA-binding domain"/>
    <property type="match status" value="1"/>
</dbReference>